<reference evidence="11" key="1">
    <citation type="journal article" date="2022" name="Microorganisms">
        <title>Antibiotic Susceptibility, Resistance Gene Determinants and Corresponding Genomic Regions in Lactobacillus amylovorus Isolates Derived from Wild Boars and Domestic Pigs.</title>
        <authorList>
            <person name="Moravkova M."/>
            <person name="Kostovova I."/>
            <person name="Kavanova K."/>
            <person name="Pechar R."/>
            <person name="Stanek S."/>
            <person name="Brychta A."/>
            <person name="Zeman M."/>
            <person name="Kubasova T."/>
        </authorList>
    </citation>
    <scope>NUCLEOTIDE SEQUENCE</scope>
    <source>
        <strain evidence="11">M490A</strain>
    </source>
</reference>
<feature type="transmembrane region" description="Helical" evidence="9">
    <location>
        <begin position="396"/>
        <end position="423"/>
    </location>
</feature>
<dbReference type="PIRSF" id="PIRSF006351">
    <property type="entry name" value="PTS_EIIC-Cellobiose"/>
    <property type="match status" value="1"/>
</dbReference>
<evidence type="ECO:0000256" key="4">
    <source>
        <dbReference type="ARBA" id="ARBA00022597"/>
    </source>
</evidence>
<evidence type="ECO:0000256" key="1">
    <source>
        <dbReference type="ARBA" id="ARBA00004651"/>
    </source>
</evidence>
<keyword evidence="6 9" id="KW-1133">Transmembrane helix</keyword>
<feature type="transmembrane region" description="Helical" evidence="9">
    <location>
        <begin position="143"/>
        <end position="164"/>
    </location>
</feature>
<dbReference type="EMBL" id="JAOTGY010000003">
    <property type="protein sequence ID" value="MDB6257551.1"/>
    <property type="molecule type" value="Genomic_DNA"/>
</dbReference>
<feature type="transmembrane region" description="Helical" evidence="9">
    <location>
        <begin position="184"/>
        <end position="209"/>
    </location>
</feature>
<organism evidence="11 12">
    <name type="scientific">Lactobacillus amylovorus</name>
    <dbReference type="NCBI Taxonomy" id="1604"/>
    <lineage>
        <taxon>Bacteria</taxon>
        <taxon>Bacillati</taxon>
        <taxon>Bacillota</taxon>
        <taxon>Bacilli</taxon>
        <taxon>Lactobacillales</taxon>
        <taxon>Lactobacillaceae</taxon>
        <taxon>Lactobacillus</taxon>
    </lineage>
</organism>
<evidence type="ECO:0000256" key="9">
    <source>
        <dbReference type="SAM" id="Phobius"/>
    </source>
</evidence>
<dbReference type="Proteomes" id="UP001141981">
    <property type="component" value="Unassembled WGS sequence"/>
</dbReference>
<dbReference type="RefSeq" id="WP_013438477.1">
    <property type="nucleotide sequence ID" value="NZ_JAOTGR010000004.1"/>
</dbReference>
<feature type="transmembrane region" description="Helical" evidence="9">
    <location>
        <begin position="102"/>
        <end position="122"/>
    </location>
</feature>
<keyword evidence="4 8" id="KW-0762">Sugar transport</keyword>
<dbReference type="Pfam" id="PF02378">
    <property type="entry name" value="PTS_EIIC"/>
    <property type="match status" value="1"/>
</dbReference>
<comment type="function">
    <text evidence="8">The phosphoenolpyruvate-dependent sugar phosphotransferase system (PTS), a major carbohydrate active -transport system, catalyzes the phosphorylation of incoming sugar substrates concomitant with their translocation across the cell membrane.</text>
</comment>
<evidence type="ECO:0000256" key="8">
    <source>
        <dbReference type="PIRNR" id="PIRNR006351"/>
    </source>
</evidence>
<reference evidence="11" key="2">
    <citation type="submission" date="2022-10" db="EMBL/GenBank/DDBJ databases">
        <authorList>
            <person name="Kostovova I."/>
            <person name="Moravkova M."/>
            <person name="Pechar R."/>
        </authorList>
    </citation>
    <scope>NUCLEOTIDE SEQUENCE</scope>
    <source>
        <strain evidence="11">M490A</strain>
    </source>
</reference>
<dbReference type="PROSITE" id="PS51105">
    <property type="entry name" value="PTS_EIIC_TYPE_3"/>
    <property type="match status" value="1"/>
</dbReference>
<dbReference type="GO" id="GO:0008982">
    <property type="term" value="F:protein-N(PI)-phosphohistidine-sugar phosphotransferase activity"/>
    <property type="evidence" value="ECO:0007669"/>
    <property type="project" value="UniProtKB-UniRule"/>
</dbReference>
<accession>A0A9X3W4V4</accession>
<dbReference type="PANTHER" id="PTHR33989:SF4">
    <property type="entry name" value="PTS SYSTEM N,N'-DIACETYLCHITOBIOSE-SPECIFIC EIIC COMPONENT"/>
    <property type="match status" value="1"/>
</dbReference>
<comment type="caution">
    <text evidence="11">The sequence shown here is derived from an EMBL/GenBank/DDBJ whole genome shotgun (WGS) entry which is preliminary data.</text>
</comment>
<evidence type="ECO:0000313" key="12">
    <source>
        <dbReference type="Proteomes" id="UP001141981"/>
    </source>
</evidence>
<dbReference type="AlphaFoldDB" id="A0A9X3W4V4"/>
<evidence type="ECO:0000256" key="3">
    <source>
        <dbReference type="ARBA" id="ARBA00022475"/>
    </source>
</evidence>
<feature type="transmembrane region" description="Helical" evidence="9">
    <location>
        <begin position="69"/>
        <end position="90"/>
    </location>
</feature>
<dbReference type="InterPro" id="IPR004501">
    <property type="entry name" value="PTS_EIIC_3"/>
</dbReference>
<feature type="transmembrane region" description="Helical" evidence="9">
    <location>
        <begin position="301"/>
        <end position="321"/>
    </location>
</feature>
<keyword evidence="3 8" id="KW-1003">Cell membrane</keyword>
<evidence type="ECO:0000256" key="5">
    <source>
        <dbReference type="ARBA" id="ARBA00022692"/>
    </source>
</evidence>
<keyword evidence="7 8" id="KW-0472">Membrane</keyword>
<evidence type="ECO:0000259" key="10">
    <source>
        <dbReference type="PROSITE" id="PS51105"/>
    </source>
</evidence>
<dbReference type="PANTHER" id="PTHR33989">
    <property type="match status" value="1"/>
</dbReference>
<keyword evidence="5 9" id="KW-0812">Transmembrane</keyword>
<comment type="subcellular location">
    <subcellularLocation>
        <location evidence="1">Cell membrane</location>
        <topology evidence="1">Multi-pass membrane protein</topology>
    </subcellularLocation>
</comment>
<dbReference type="InterPro" id="IPR004796">
    <property type="entry name" value="PTS_IIC_cello"/>
</dbReference>
<dbReference type="InterPro" id="IPR003352">
    <property type="entry name" value="PTS_EIIC"/>
</dbReference>
<gene>
    <name evidence="11" type="ORF">ODU72_02475</name>
</gene>
<dbReference type="GO" id="GO:0009401">
    <property type="term" value="P:phosphoenolpyruvate-dependent sugar phosphotransferase system"/>
    <property type="evidence" value="ECO:0007669"/>
    <property type="project" value="InterPro"/>
</dbReference>
<feature type="transmembrane region" description="Helical" evidence="9">
    <location>
        <begin position="230"/>
        <end position="251"/>
    </location>
</feature>
<dbReference type="GO" id="GO:1901264">
    <property type="term" value="P:carbohydrate derivative transport"/>
    <property type="evidence" value="ECO:0007669"/>
    <property type="project" value="TreeGrafter"/>
</dbReference>
<name>A0A9X3W4V4_LACAM</name>
<sequence>MGKFFNKYILPPVMKFVNTKPMLSLRDGMVLSLPFIMIGSVFLLLASFPLPAVANWMNENGLTQFWSQAYNCTFGIGSVFSVIGIAYTWAKKDGIDPIPAGITSFVGFLIIMSPTTAVMQGTKTVISAKQAPVLLSANYIDRTWLGGQGTIAAIIVGLITGWIYCWFVKKKITIKLPEQVPPAVASSFVALIPASALTVMWLLVYMFFAKFMGTSMTQWIYHTIQIPLQGLSDTFGGIMLVAFLIPFFWIFGVHGSNLVGGIVGSIFGANTLQNANIFKEYGYVTAAHGGHIVVSGLIDQFINVTGAGITIGLVVFMTFFAKSKQLKSVGKLTIVPGIFNINEPVLFGLPVVMNPMLAVPFMIMPAISAGCTYWLIKLGVLPYLNGMQVPWTTPPVISGFIIGGWKVAIWQAIVLVISFFVYLPFIKRYDNMLYQQEQAKATKEAK</sequence>
<feature type="domain" description="PTS EIIC type-3" evidence="10">
    <location>
        <begin position="5"/>
        <end position="425"/>
    </location>
</feature>
<protein>
    <recommendedName>
        <fullName evidence="8">Permease IIC component</fullName>
    </recommendedName>
</protein>
<evidence type="ECO:0000256" key="7">
    <source>
        <dbReference type="ARBA" id="ARBA00023136"/>
    </source>
</evidence>
<dbReference type="NCBIfam" id="TIGR00410">
    <property type="entry name" value="lacE"/>
    <property type="match status" value="1"/>
</dbReference>
<evidence type="ECO:0000256" key="2">
    <source>
        <dbReference type="ARBA" id="ARBA00022448"/>
    </source>
</evidence>
<evidence type="ECO:0000313" key="11">
    <source>
        <dbReference type="EMBL" id="MDB6257551.1"/>
    </source>
</evidence>
<feature type="transmembrane region" description="Helical" evidence="9">
    <location>
        <begin position="357"/>
        <end position="376"/>
    </location>
</feature>
<evidence type="ECO:0000256" key="6">
    <source>
        <dbReference type="ARBA" id="ARBA00022989"/>
    </source>
</evidence>
<dbReference type="InterPro" id="IPR051088">
    <property type="entry name" value="PTS_Sugar-EIIC/EIIB"/>
</dbReference>
<feature type="transmembrane region" description="Helical" evidence="9">
    <location>
        <begin position="31"/>
        <end position="57"/>
    </location>
</feature>
<dbReference type="GO" id="GO:0005886">
    <property type="term" value="C:plasma membrane"/>
    <property type="evidence" value="ECO:0007669"/>
    <property type="project" value="UniProtKB-SubCell"/>
</dbReference>
<proteinExistence type="predicted"/>
<keyword evidence="2 8" id="KW-0813">Transport</keyword>